<feature type="signal peptide" evidence="7">
    <location>
        <begin position="1"/>
        <end position="32"/>
    </location>
</feature>
<dbReference type="InterPro" id="IPR051915">
    <property type="entry name" value="Cellulose_Degrad_GH3"/>
</dbReference>
<evidence type="ECO:0000259" key="8">
    <source>
        <dbReference type="PROSITE" id="PS50222"/>
    </source>
</evidence>
<dbReference type="PANTHER" id="PTHR30620:SF16">
    <property type="entry name" value="LYSOSOMAL BETA GLUCOSIDASE"/>
    <property type="match status" value="1"/>
</dbReference>
<evidence type="ECO:0000256" key="2">
    <source>
        <dbReference type="ARBA" id="ARBA00005336"/>
    </source>
</evidence>
<dbReference type="InterPro" id="IPR001764">
    <property type="entry name" value="Glyco_hydro_3_N"/>
</dbReference>
<dbReference type="Gene3D" id="3.40.50.1700">
    <property type="entry name" value="Glycoside hydrolase family 3 C-terminal domain"/>
    <property type="match status" value="1"/>
</dbReference>
<proteinExistence type="inferred from homology"/>
<keyword evidence="10" id="KW-1185">Reference proteome</keyword>
<comment type="catalytic activity">
    <reaction evidence="1">
        <text>Hydrolysis of terminal, non-reducing beta-D-glucosyl residues with release of beta-D-glucose.</text>
        <dbReference type="EC" id="3.2.1.21"/>
    </reaction>
</comment>
<dbReference type="Pfam" id="PF00404">
    <property type="entry name" value="Dockerin_1"/>
    <property type="match status" value="1"/>
</dbReference>
<keyword evidence="6" id="KW-0326">Glycosidase</keyword>
<dbReference type="CDD" id="cd08547">
    <property type="entry name" value="Type_II_cohesin"/>
    <property type="match status" value="1"/>
</dbReference>
<protein>
    <recommendedName>
        <fullName evidence="3">beta-glucosidase</fullName>
        <ecNumber evidence="3">3.2.1.21</ecNumber>
    </recommendedName>
</protein>
<sequence length="866" mass="93033">MTISSKHFKKVLLSSLVTSVLSSSFVVSNAKAADPVQPVISSHFKSILTIDGKQFKDLNGNTSLDPYEDWRLPTNQRVADLITRMTLADKAGLMQITSLPTVLEGTTGLKDFVNNRRIHYLIIRDNPSAFDLATRANTYQEVAEATSLGIPLVLTSNPRNYVIEDAEFGKIEASGKFSTWPGPLGLAATGDLPLIRDFAEIARKEWRASGIQKMYGPQVEVVTEPRWRRINESFGEGTELNAGIARELVLGFQGQKVGSDSVALTAKHFPGDGPLIRGLDPHREIGRWTQYPTAGSLFKYQLPPFQAAVDAGVSSIMSFYNSPSNSLSADQLPKEMWYSETQQFEEVAGAYNKGIITDLLRTKMGFTGYVNTDSGPLTSTDYGVHDLTIEQKFAKAIKAGASIFSDNNNPSGLINAVNQGLIEQQDLTPSLTHLLTEMFNLGLFENPYTNPTEAQAIASSPVSQARADEAQRKSVTLLRNNKGLLPLTDVNLATTKLYVEVFNGSKSADQTAALKDLIANDPSVKVVGTLAEANAALLWLRPKAYEYPDDSTVEIQLGTLTGIDVDKVKAIEAAVPTALVVNMTNPWVINEVEPGAAAVVATYNIKGDALLDVLRGRFNPTGHLPITVPANQDAVEKNASDVPGYAEKFHYAYTNAVGDDYTFGFGLSYASASLTGNTSAPLGSTFSLNYGLNNISKSVTHGVYAQDLTLSFDPTQLEFVNAQSLKTGLSVVSKNVTEPGKVRILLASLGSSNAINADGNLLSIQFKAKSAAQTPPAVVSLAKIVLSDGKGNATQLGQVSQSLTISYTKYDLNGDGIVTISDLGLVASAYGKKSSSADWAQFKLADVNNDGFVDIVDLASVAQTIN</sequence>
<evidence type="ECO:0000256" key="3">
    <source>
        <dbReference type="ARBA" id="ARBA00012744"/>
    </source>
</evidence>
<feature type="domain" description="EF-hand" evidence="8">
    <location>
        <begin position="842"/>
        <end position="866"/>
    </location>
</feature>
<gene>
    <name evidence="9" type="ORF">GC096_23530</name>
</gene>
<dbReference type="CDD" id="cd14254">
    <property type="entry name" value="Dockerin_II"/>
    <property type="match status" value="1"/>
</dbReference>
<accession>A0ABX1XEU9</accession>
<name>A0ABX1XEU9_9BACL</name>
<comment type="caution">
    <text evidence="9">The sequence shown here is derived from an EMBL/GenBank/DDBJ whole genome shotgun (WGS) entry which is preliminary data.</text>
</comment>
<keyword evidence="4 7" id="KW-0732">Signal</keyword>
<dbReference type="InterPro" id="IPR002772">
    <property type="entry name" value="Glyco_hydro_3_C"/>
</dbReference>
<keyword evidence="5 9" id="KW-0378">Hydrolase</keyword>
<dbReference type="SUPFAM" id="SSF49384">
    <property type="entry name" value="Carbohydrate-binding domain"/>
    <property type="match status" value="1"/>
</dbReference>
<dbReference type="Gene3D" id="2.60.40.680">
    <property type="match status" value="1"/>
</dbReference>
<dbReference type="InterPro" id="IPR036439">
    <property type="entry name" value="Dockerin_dom_sf"/>
</dbReference>
<evidence type="ECO:0000256" key="1">
    <source>
        <dbReference type="ARBA" id="ARBA00000448"/>
    </source>
</evidence>
<dbReference type="GO" id="GO:0016787">
    <property type="term" value="F:hydrolase activity"/>
    <property type="evidence" value="ECO:0007669"/>
    <property type="project" value="UniProtKB-KW"/>
</dbReference>
<evidence type="ECO:0000313" key="10">
    <source>
        <dbReference type="Proteomes" id="UP000653578"/>
    </source>
</evidence>
<dbReference type="InterPro" id="IPR002102">
    <property type="entry name" value="Cohesin_dom"/>
</dbReference>
<dbReference type="PROSITE" id="PS00018">
    <property type="entry name" value="EF_HAND_1"/>
    <property type="match status" value="2"/>
</dbReference>
<dbReference type="SUPFAM" id="SSF63446">
    <property type="entry name" value="Type I dockerin domain"/>
    <property type="match status" value="1"/>
</dbReference>
<dbReference type="RefSeq" id="WP_171633709.1">
    <property type="nucleotide sequence ID" value="NZ_WHNY01000067.1"/>
</dbReference>
<dbReference type="PANTHER" id="PTHR30620">
    <property type="entry name" value="PERIPLASMIC BETA-GLUCOSIDASE-RELATED"/>
    <property type="match status" value="1"/>
</dbReference>
<dbReference type="SUPFAM" id="SSF51445">
    <property type="entry name" value="(Trans)glycosidases"/>
    <property type="match status" value="1"/>
</dbReference>
<comment type="similarity">
    <text evidence="2">Belongs to the glycosyl hydrolase 3 family.</text>
</comment>
<dbReference type="Pfam" id="PF00933">
    <property type="entry name" value="Glyco_hydro_3"/>
    <property type="match status" value="1"/>
</dbReference>
<dbReference type="InterPro" id="IPR008965">
    <property type="entry name" value="CBM2/CBM3_carb-bd_dom_sf"/>
</dbReference>
<dbReference type="PROSITE" id="PS50222">
    <property type="entry name" value="EF_HAND_2"/>
    <property type="match status" value="1"/>
</dbReference>
<dbReference type="InterPro" id="IPR018247">
    <property type="entry name" value="EF_Hand_1_Ca_BS"/>
</dbReference>
<dbReference type="InterPro" id="IPR017853">
    <property type="entry name" value="GH"/>
</dbReference>
<evidence type="ECO:0000256" key="6">
    <source>
        <dbReference type="ARBA" id="ARBA00023295"/>
    </source>
</evidence>
<dbReference type="InterPro" id="IPR002048">
    <property type="entry name" value="EF_hand_dom"/>
</dbReference>
<evidence type="ECO:0000256" key="7">
    <source>
        <dbReference type="SAM" id="SignalP"/>
    </source>
</evidence>
<evidence type="ECO:0000256" key="4">
    <source>
        <dbReference type="ARBA" id="ARBA00022729"/>
    </source>
</evidence>
<organism evidence="9 10">
    <name type="scientific">Paenibacillus plantarum</name>
    <dbReference type="NCBI Taxonomy" id="2654975"/>
    <lineage>
        <taxon>Bacteria</taxon>
        <taxon>Bacillati</taxon>
        <taxon>Bacillota</taxon>
        <taxon>Bacilli</taxon>
        <taxon>Bacillales</taxon>
        <taxon>Paenibacillaceae</taxon>
        <taxon>Paenibacillus</taxon>
    </lineage>
</organism>
<dbReference type="SUPFAM" id="SSF52279">
    <property type="entry name" value="Beta-D-glucan exohydrolase, C-terminal domain"/>
    <property type="match status" value="1"/>
</dbReference>
<dbReference type="Gene3D" id="1.10.1330.10">
    <property type="entry name" value="Dockerin domain"/>
    <property type="match status" value="1"/>
</dbReference>
<dbReference type="Gene3D" id="3.20.20.300">
    <property type="entry name" value="Glycoside hydrolase, family 3, N-terminal domain"/>
    <property type="match status" value="1"/>
</dbReference>
<dbReference type="Proteomes" id="UP000653578">
    <property type="component" value="Unassembled WGS sequence"/>
</dbReference>
<reference evidence="9 10" key="1">
    <citation type="submission" date="2019-10" db="EMBL/GenBank/DDBJ databases">
        <title>Description of Paenibacillus humi sp. nov.</title>
        <authorList>
            <person name="Carlier A."/>
            <person name="Qi S."/>
        </authorList>
    </citation>
    <scope>NUCLEOTIDE SEQUENCE [LARGE SCALE GENOMIC DNA]</scope>
    <source>
        <strain evidence="9 10">LMG 31461</strain>
    </source>
</reference>
<dbReference type="InterPro" id="IPR002105">
    <property type="entry name" value="Dockerin_1_rpt"/>
</dbReference>
<feature type="chain" id="PRO_5045579055" description="beta-glucosidase" evidence="7">
    <location>
        <begin position="33"/>
        <end position="866"/>
    </location>
</feature>
<dbReference type="Pfam" id="PF00963">
    <property type="entry name" value="Cohesin"/>
    <property type="match status" value="1"/>
</dbReference>
<dbReference type="InterPro" id="IPR036881">
    <property type="entry name" value="Glyco_hydro_3_C_sf"/>
</dbReference>
<evidence type="ECO:0000256" key="5">
    <source>
        <dbReference type="ARBA" id="ARBA00022801"/>
    </source>
</evidence>
<evidence type="ECO:0000313" key="9">
    <source>
        <dbReference type="EMBL" id="NOU67020.1"/>
    </source>
</evidence>
<dbReference type="InterPro" id="IPR036962">
    <property type="entry name" value="Glyco_hydro_3_N_sf"/>
</dbReference>
<dbReference type="Pfam" id="PF01915">
    <property type="entry name" value="Glyco_hydro_3_C"/>
    <property type="match status" value="1"/>
</dbReference>
<dbReference type="EC" id="3.2.1.21" evidence="3"/>
<dbReference type="EMBL" id="WHNY01000067">
    <property type="protein sequence ID" value="NOU67020.1"/>
    <property type="molecule type" value="Genomic_DNA"/>
</dbReference>